<reference evidence="2 3" key="1">
    <citation type="submission" date="2020-04" db="EMBL/GenBank/DDBJ databases">
        <title>MicrobeNet Type strains.</title>
        <authorList>
            <person name="Nicholson A.C."/>
        </authorList>
    </citation>
    <scope>NUCLEOTIDE SEQUENCE [LARGE SCALE GENOMIC DNA]</scope>
    <source>
        <strain evidence="2 3">CCUG 54536</strain>
    </source>
</reference>
<dbReference type="AlphaFoldDB" id="A0A846ZCG9"/>
<dbReference type="Proteomes" id="UP000590460">
    <property type="component" value="Unassembled WGS sequence"/>
</dbReference>
<evidence type="ECO:0000313" key="2">
    <source>
        <dbReference type="EMBL" id="NKZ18558.1"/>
    </source>
</evidence>
<organism evidence="2 3">
    <name type="scientific">Leuconostoc holzapfelii</name>
    <dbReference type="NCBI Taxonomy" id="434464"/>
    <lineage>
        <taxon>Bacteria</taxon>
        <taxon>Bacillati</taxon>
        <taxon>Bacillota</taxon>
        <taxon>Bacilli</taxon>
        <taxon>Lactobacillales</taxon>
        <taxon>Lactobacillaceae</taxon>
        <taxon>Leuconostoc</taxon>
    </lineage>
</organism>
<dbReference type="RefSeq" id="WP_168676836.1">
    <property type="nucleotide sequence ID" value="NZ_BPKV01000007.1"/>
</dbReference>
<name>A0A846ZCG9_9LACO</name>
<evidence type="ECO:0000313" key="3">
    <source>
        <dbReference type="Proteomes" id="UP000590460"/>
    </source>
</evidence>
<feature type="compositionally biased region" description="Basic and acidic residues" evidence="1">
    <location>
        <begin position="131"/>
        <end position="155"/>
    </location>
</feature>
<protein>
    <submittedName>
        <fullName evidence="2">DUF669 domain-containing protein</fullName>
    </submittedName>
</protein>
<dbReference type="Pfam" id="PF05037">
    <property type="entry name" value="DUF669"/>
    <property type="match status" value="1"/>
</dbReference>
<proteinExistence type="predicted"/>
<dbReference type="EMBL" id="JAAXPO010000005">
    <property type="protein sequence ID" value="NKZ18558.1"/>
    <property type="molecule type" value="Genomic_DNA"/>
</dbReference>
<gene>
    <name evidence="2" type="ORF">HF966_05145</name>
</gene>
<feature type="region of interest" description="Disordered" evidence="1">
    <location>
        <begin position="131"/>
        <end position="182"/>
    </location>
</feature>
<accession>A0A846ZCG9</accession>
<evidence type="ECO:0000256" key="1">
    <source>
        <dbReference type="SAM" id="MobiDB-lite"/>
    </source>
</evidence>
<comment type="caution">
    <text evidence="2">The sequence shown here is derived from an EMBL/GenBank/DDBJ whole genome shotgun (WGS) entry which is preliminary data.</text>
</comment>
<dbReference type="InterPro" id="IPR007731">
    <property type="entry name" value="DUF669"/>
</dbReference>
<sequence>MALFTVDSNNTFGKSVQESGRYNVKVLDSSELKTAKSTGNEMLVLNYEVLDGDYAGGRVLYDNFVWNPDNLDQSEKRFNTLLVAANVPDGTPINSIQDVLRGIINKQLNIKTEWVQSDYNGKWNLSVKTYDKLDTDGSKPDGKKRPNDGSAKKSNDPFNHAPQTDPFATGAPVDISDDDLPF</sequence>